<reference evidence="1" key="1">
    <citation type="submission" date="2018-07" db="EMBL/GenBank/DDBJ databases">
        <authorList>
            <person name="Ashton P.M."/>
            <person name="Dallman T."/>
            <person name="Nair S."/>
            <person name="De Pinna E."/>
            <person name="Peters T."/>
            <person name="Grant K."/>
        </authorList>
    </citation>
    <scope>NUCLEOTIDE SEQUENCE</scope>
    <source>
        <strain evidence="1">142535</strain>
    </source>
</reference>
<dbReference type="EMBL" id="AAGUDP010000006">
    <property type="protein sequence ID" value="EBS0563173.1"/>
    <property type="molecule type" value="Genomic_DNA"/>
</dbReference>
<accession>A0A5U8XPC4</accession>
<protein>
    <submittedName>
        <fullName evidence="1">Uncharacterized protein</fullName>
    </submittedName>
</protein>
<comment type="caution">
    <text evidence="1">The sequence shown here is derived from an EMBL/GenBank/DDBJ whole genome shotgun (WGS) entry which is preliminary data.</text>
</comment>
<name>A0A5U8XPC4_SALMU</name>
<sequence>MSEIILVIPPVDLSALGRVYQVNRLSFVELARAIENLIYPGRHLDISDAYNTFAEAFFATDLWFTISTLGQEKPLYFKEINGALVACTTLNSTQLTFMVGFGMRSKRQAMQTRYA</sequence>
<proteinExistence type="predicted"/>
<evidence type="ECO:0000313" key="1">
    <source>
        <dbReference type="EMBL" id="EBS0563173.1"/>
    </source>
</evidence>
<dbReference type="AlphaFoldDB" id="A0A5U8XPC4"/>
<organism evidence="1">
    <name type="scientific">Salmonella muenchen</name>
    <dbReference type="NCBI Taxonomy" id="596"/>
    <lineage>
        <taxon>Bacteria</taxon>
        <taxon>Pseudomonadati</taxon>
        <taxon>Pseudomonadota</taxon>
        <taxon>Gammaproteobacteria</taxon>
        <taxon>Enterobacterales</taxon>
        <taxon>Enterobacteriaceae</taxon>
        <taxon>Salmonella</taxon>
    </lineage>
</organism>
<gene>
    <name evidence="1" type="ORF">DTU56_08600</name>
</gene>